<proteinExistence type="predicted"/>
<dbReference type="Proteomes" id="UP000054549">
    <property type="component" value="Unassembled WGS sequence"/>
</dbReference>
<dbReference type="EMBL" id="KN818252">
    <property type="protein sequence ID" value="KIL64137.1"/>
    <property type="molecule type" value="Genomic_DNA"/>
</dbReference>
<gene>
    <name evidence="1" type="ORF">M378DRAFT_11702</name>
</gene>
<dbReference type="InParanoid" id="A0A0C2WR49"/>
<dbReference type="HOGENOM" id="CLU_365604_0_0_1"/>
<keyword evidence="2" id="KW-1185">Reference proteome</keyword>
<evidence type="ECO:0000313" key="2">
    <source>
        <dbReference type="Proteomes" id="UP000054549"/>
    </source>
</evidence>
<evidence type="ECO:0000313" key="1">
    <source>
        <dbReference type="EMBL" id="KIL64137.1"/>
    </source>
</evidence>
<sequence length="763" mass="87312">MRLTSFFKREGSHGVPSTLRLPLPSQSARHYLASSSPSKRRDKAPVLITFDDWDKGGIFDWYRAQLHTAIHKLELRKERDRFKHEFVIVYLDSGRAYRVDRRPMGGPNTEVILSKGCEAEDSITFLSDDDLAIIRSETDVKVAVQFDSEKKPDLYVVIAVCVSIRMDRECAVYTLQLYNCYFLARTIATLVVRHHLLHCRGLEGLRWDALTESAISEHMFPNSWSVLDMEMRNVLIELLGEVIWPIVKKDAELLIQKQKRWRELEETTKGIIQETVETMVDNLVVAPIRNGVLRWALGATRDTLWHDDLEHNLSRPQYREDFEVAVEDTLTKIVKLKLNSSLPNNVVTRLDGILPKRLFSRLPSSLLALLPTEIWARIPAYVLEKAPADTIQKAPVDLLVKAPDEFLQRLPTEVFSQARTPQMLTLPEDLDRLPERLLDVSLGRMSTVLEQSAMNHDRVLALKLLRRLPDDILETIPQKIRDMREEAEDDLELIMEAVIADDDQLPSVPNANASHRRTPKRLVLQGYRLAVRLGFDIAVRLAPRPVLSHIPGFTIEFIPKSMLKAISGDTLARLPPGFFARLRVPLLEKLPQEMLEKLPETLLRNLPRETLERLPDGLLCRLPEQLLRNIPVELMANLPENLSDLVRQAITKEIFEGQKTTIELVNRTCDIMKAALCRSSDELPDSVIRISVATRSKIRYQQTGAPATHHELQQYILKKIRKHSKRVAQVAQLGLGEDAVYNALRRKTEDVWRVARLHSTPPH</sequence>
<protein>
    <submittedName>
        <fullName evidence="1">Uncharacterized protein</fullName>
    </submittedName>
</protein>
<accession>A0A0C2WR49</accession>
<dbReference type="AlphaFoldDB" id="A0A0C2WR49"/>
<dbReference type="OrthoDB" id="3269726at2759"/>
<organism evidence="1 2">
    <name type="scientific">Amanita muscaria (strain Koide BX008)</name>
    <dbReference type="NCBI Taxonomy" id="946122"/>
    <lineage>
        <taxon>Eukaryota</taxon>
        <taxon>Fungi</taxon>
        <taxon>Dikarya</taxon>
        <taxon>Basidiomycota</taxon>
        <taxon>Agaricomycotina</taxon>
        <taxon>Agaricomycetes</taxon>
        <taxon>Agaricomycetidae</taxon>
        <taxon>Agaricales</taxon>
        <taxon>Pluteineae</taxon>
        <taxon>Amanitaceae</taxon>
        <taxon>Amanita</taxon>
    </lineage>
</organism>
<dbReference type="STRING" id="946122.A0A0C2WR49"/>
<name>A0A0C2WR49_AMAMK</name>
<reference evidence="1 2" key="1">
    <citation type="submission" date="2014-04" db="EMBL/GenBank/DDBJ databases">
        <title>Evolutionary Origins and Diversification of the Mycorrhizal Mutualists.</title>
        <authorList>
            <consortium name="DOE Joint Genome Institute"/>
            <consortium name="Mycorrhizal Genomics Consortium"/>
            <person name="Kohler A."/>
            <person name="Kuo A."/>
            <person name="Nagy L.G."/>
            <person name="Floudas D."/>
            <person name="Copeland A."/>
            <person name="Barry K.W."/>
            <person name="Cichocki N."/>
            <person name="Veneault-Fourrey C."/>
            <person name="LaButti K."/>
            <person name="Lindquist E.A."/>
            <person name="Lipzen A."/>
            <person name="Lundell T."/>
            <person name="Morin E."/>
            <person name="Murat C."/>
            <person name="Riley R."/>
            <person name="Ohm R."/>
            <person name="Sun H."/>
            <person name="Tunlid A."/>
            <person name="Henrissat B."/>
            <person name="Grigoriev I.V."/>
            <person name="Hibbett D.S."/>
            <person name="Martin F."/>
        </authorList>
    </citation>
    <scope>NUCLEOTIDE SEQUENCE [LARGE SCALE GENOMIC DNA]</scope>
    <source>
        <strain evidence="1 2">Koide BX008</strain>
    </source>
</reference>